<accession>A0A9W9NNN6</accession>
<evidence type="ECO:0000313" key="2">
    <source>
        <dbReference type="Proteomes" id="UP001147733"/>
    </source>
</evidence>
<reference evidence="1" key="1">
    <citation type="submission" date="2022-11" db="EMBL/GenBank/DDBJ databases">
        <authorList>
            <person name="Petersen C."/>
        </authorList>
    </citation>
    <scope>NUCLEOTIDE SEQUENCE</scope>
    <source>
        <strain evidence="1">IBT 23319</strain>
    </source>
</reference>
<name>A0A9W9NNN6_PENCI</name>
<protein>
    <submittedName>
        <fullName evidence="1">Uncharacterized protein</fullName>
    </submittedName>
</protein>
<dbReference type="GeneID" id="81388967"/>
<dbReference type="RefSeq" id="XP_056496931.1">
    <property type="nucleotide sequence ID" value="XM_056649800.1"/>
</dbReference>
<gene>
    <name evidence="1" type="ORF">N7469_010895</name>
</gene>
<keyword evidence="2" id="KW-1185">Reference proteome</keyword>
<dbReference type="EMBL" id="JAPQKT010000009">
    <property type="protein sequence ID" value="KAJ5222008.1"/>
    <property type="molecule type" value="Genomic_DNA"/>
</dbReference>
<dbReference type="AlphaFoldDB" id="A0A9W9NNN6"/>
<comment type="caution">
    <text evidence="1">The sequence shown here is derived from an EMBL/GenBank/DDBJ whole genome shotgun (WGS) entry which is preliminary data.</text>
</comment>
<sequence length="61" mass="6708">MAEIAFPRPNGKQKTFCGVTPAVWAVSLRLLAAIVFAMEGKRIVGSFVFFPDAILQYRGGY</sequence>
<proteinExistence type="predicted"/>
<organism evidence="1 2">
    <name type="scientific">Penicillium citrinum</name>
    <dbReference type="NCBI Taxonomy" id="5077"/>
    <lineage>
        <taxon>Eukaryota</taxon>
        <taxon>Fungi</taxon>
        <taxon>Dikarya</taxon>
        <taxon>Ascomycota</taxon>
        <taxon>Pezizomycotina</taxon>
        <taxon>Eurotiomycetes</taxon>
        <taxon>Eurotiomycetidae</taxon>
        <taxon>Eurotiales</taxon>
        <taxon>Aspergillaceae</taxon>
        <taxon>Penicillium</taxon>
    </lineage>
</organism>
<dbReference type="Proteomes" id="UP001147733">
    <property type="component" value="Unassembled WGS sequence"/>
</dbReference>
<evidence type="ECO:0000313" key="1">
    <source>
        <dbReference type="EMBL" id="KAJ5222008.1"/>
    </source>
</evidence>
<reference evidence="1" key="2">
    <citation type="journal article" date="2023" name="IMA Fungus">
        <title>Comparative genomic study of the Penicillium genus elucidates a diverse pangenome and 15 lateral gene transfer events.</title>
        <authorList>
            <person name="Petersen C."/>
            <person name="Sorensen T."/>
            <person name="Nielsen M.R."/>
            <person name="Sondergaard T.E."/>
            <person name="Sorensen J.L."/>
            <person name="Fitzpatrick D.A."/>
            <person name="Frisvad J.C."/>
            <person name="Nielsen K.L."/>
        </authorList>
    </citation>
    <scope>NUCLEOTIDE SEQUENCE</scope>
    <source>
        <strain evidence="1">IBT 23319</strain>
    </source>
</reference>